<dbReference type="EMBL" id="MEVH01000026">
    <property type="protein sequence ID" value="OGC51287.1"/>
    <property type="molecule type" value="Genomic_DNA"/>
</dbReference>
<sequence length="474" mass="53109">MLFGHKKNILLITKFKIFLFSCAKKRDGSSLIESWDWNGDVIVQLLSAIKNKTGLSKTRIILGDDIVYLASLWIDKEKMTSDMRSAVEQKLSGLFPENISDIVWDYKKFLSKDGKSLVQAAGINKGLASTLENAFLQSKISVSLVEPLSFLIAKITLSEEKPHFIVYISGVENIILFCDKGVVFNSQLTCREDLVADLKQFIVYIKEFYAGILPERPMLFYSCDDDYDPGATLNSKEVEVVGRRLDPISGFVYQEVQERDEDVLNIDLNYLERKKRSFKSRFMLLARRFRKKDKEGDDDNNDEGNKNSKRLVIMLIIMIVLLSVAVILLFNKYRNVDESEPASEKAEEVATVSDSNAPAEPEPVVEVIEESTQEEIPSEEYDLKNAQIKILNGTGIAGEAGRVKGILSDAGYKNVDVGNADSNDYEDMTISAKIEIPITAFDDIKGLFPDTPITISGFTLVESDTNDVVIVLGK</sequence>
<keyword evidence="2" id="KW-1133">Transmembrane helix</keyword>
<organism evidence="4 5">
    <name type="scientific">candidate division WWE3 bacterium RIFCSPLOWO2_01_FULL_39_13</name>
    <dbReference type="NCBI Taxonomy" id="1802624"/>
    <lineage>
        <taxon>Bacteria</taxon>
        <taxon>Katanobacteria</taxon>
    </lineage>
</organism>
<dbReference type="InterPro" id="IPR027381">
    <property type="entry name" value="LytR/CpsA/Psr_C"/>
</dbReference>
<feature type="transmembrane region" description="Helical" evidence="2">
    <location>
        <begin position="311"/>
        <end position="330"/>
    </location>
</feature>
<dbReference type="Proteomes" id="UP000178771">
    <property type="component" value="Unassembled WGS sequence"/>
</dbReference>
<evidence type="ECO:0000313" key="4">
    <source>
        <dbReference type="EMBL" id="OGC51287.1"/>
    </source>
</evidence>
<accession>A0A1F4V285</accession>
<comment type="caution">
    <text evidence="4">The sequence shown here is derived from an EMBL/GenBank/DDBJ whole genome shotgun (WGS) entry which is preliminary data.</text>
</comment>
<reference evidence="4 5" key="1">
    <citation type="journal article" date="2016" name="Nat. Commun.">
        <title>Thousands of microbial genomes shed light on interconnected biogeochemical processes in an aquifer system.</title>
        <authorList>
            <person name="Anantharaman K."/>
            <person name="Brown C.T."/>
            <person name="Hug L.A."/>
            <person name="Sharon I."/>
            <person name="Castelle C.J."/>
            <person name="Probst A.J."/>
            <person name="Thomas B.C."/>
            <person name="Singh A."/>
            <person name="Wilkins M.J."/>
            <person name="Karaoz U."/>
            <person name="Brodie E.L."/>
            <person name="Williams K.H."/>
            <person name="Hubbard S.S."/>
            <person name="Banfield J.F."/>
        </authorList>
    </citation>
    <scope>NUCLEOTIDE SEQUENCE [LARGE SCALE GENOMIC DNA]</scope>
</reference>
<gene>
    <name evidence="4" type="ORF">A2982_04220</name>
</gene>
<evidence type="ECO:0000256" key="2">
    <source>
        <dbReference type="SAM" id="Phobius"/>
    </source>
</evidence>
<feature type="region of interest" description="Disordered" evidence="1">
    <location>
        <begin position="340"/>
        <end position="362"/>
    </location>
</feature>
<proteinExistence type="predicted"/>
<evidence type="ECO:0000259" key="3">
    <source>
        <dbReference type="Pfam" id="PF13399"/>
    </source>
</evidence>
<evidence type="ECO:0000256" key="1">
    <source>
        <dbReference type="SAM" id="MobiDB-lite"/>
    </source>
</evidence>
<protein>
    <recommendedName>
        <fullName evidence="3">LytR/CpsA/Psr regulator C-terminal domain-containing protein</fullName>
    </recommendedName>
</protein>
<evidence type="ECO:0000313" key="5">
    <source>
        <dbReference type="Proteomes" id="UP000178771"/>
    </source>
</evidence>
<name>A0A1F4V285_UNCKA</name>
<dbReference type="Pfam" id="PF13399">
    <property type="entry name" value="LytR_C"/>
    <property type="match status" value="1"/>
</dbReference>
<dbReference type="STRING" id="1802624.A2982_04220"/>
<keyword evidence="2" id="KW-0812">Transmembrane</keyword>
<dbReference type="AlphaFoldDB" id="A0A1F4V285"/>
<keyword evidence="2" id="KW-0472">Membrane</keyword>
<feature type="domain" description="LytR/CpsA/Psr regulator C-terminal" evidence="3">
    <location>
        <begin position="386"/>
        <end position="473"/>
    </location>
</feature>
<dbReference type="Gene3D" id="3.30.70.2390">
    <property type="match status" value="1"/>
</dbReference>